<proteinExistence type="predicted"/>
<dbReference type="OrthoDB" id="1384247at2"/>
<dbReference type="RefSeq" id="WP_138088823.1">
    <property type="nucleotide sequence ID" value="NZ_VAUV01000029.1"/>
</dbReference>
<name>A0A5R8K9P8_9BACT</name>
<protein>
    <submittedName>
        <fullName evidence="8">DUF1553 domain-containing protein</fullName>
    </submittedName>
</protein>
<feature type="chain" id="PRO_5024392606" evidence="6">
    <location>
        <begin position="19"/>
        <end position="1231"/>
    </location>
</feature>
<evidence type="ECO:0000256" key="6">
    <source>
        <dbReference type="SAM" id="SignalP"/>
    </source>
</evidence>
<sequence length="1231" mass="135793">MRLLTVLFLTLAAPLLSASEPAPVASWNFDDTSKDTPGTWLNPKKPAATTTGPRSPRYANFPEKNTALTFPGKGTDTSLIIKDNGPDGPQSLQFKKGDPITLEAWIKPSPQLNGEAYIIAKGRHSQKGFHSMNQNYGLRVKNGDKGVRIGFIFSSHDGNNKNPQWHVWWSDDKAYEASSAWHHIAITYTFGVADSLKGYIDGKLTTGTWTFAGPTDRAPVTDTDDLKIGTALEGKPGNSYNGDLDAVAIQRAIIPPADIQARYAFTPAPPPVVDTDLIPGKVLVQIAEENVPASRAWPEDNPTVATTYTEDVFGFFEIPHKYISTGIRADRSPALVRATAKVDLPAGKHRLLLRARGGARLYIDGQQTLTTPFPKGDTGGHGVVADQDTYLNLGPDFRFAPPGNRESTITFESKGGQHLVLLETIIGSSGQRPELGETVIAISPEGSQHWHLLSPGDRRVPYTDAGWAAYEAERRPRIEAMNTAERNRVRAQQNPYWEKRRAAAAAWLASTKDQQPAVPALPSGYTANNPIDHFIAARIADVALAYQAIPSGGVDFHREVQPILETKCFSCHQGGKVKGGLWLDSLKGLLTGGDEEGPAIIKGKPADSPLIHRITTDDDNLIMPPKGDRLTADEVAILEKWIAQGASWPEFKVANLKPTDLSTDLHFLRRVTLDTTGVVPSEAEVNAFLADTSKDKRAKVIDRLLADPRWADHWVSYWQDVLAENPNIINPTLNNTGPFRWWIYESLLDNKPIDLFATELIRLEGSNRYGGPNGFGTATQNDAPMAEKGAIVASAFLGVEMKCARCHDAPAHISLQKDLFQLAAMLSQESVKVPTTSSVPMDKLHEGGRKPLIKVTLAPGSIVEPDWPFTRYADPKIADQLVAEPDNTRDRLAALVTAPQNERFAQVIVNRLWQRLMGRGLVDNVADWEKGGPTHPELLTWLARDFVRNGYDLKSTARLILNTHAYQRATDPTLNTPSPLHIAPAPRRLNAEQIVDSLFAATGKPFNVEEVSLDLDGNRSDKNSITLGKPNRSWMLASTSNERDRPSLTLPRLQAVATVLEAFGWRGARQDPISIRDSAPNTLQPAILSNGTMGYWLTTLSDDHGITQLALEDQPLDKFINRLYLRLLTREPTAQELASTRDLLQPGYDKRSMVPVAKTKETVTSTGERKRPYYFTWSNHLDGIANTLGVEAEERARQGDPPTEKLNAEWRQRLEDLLWSLLNRPEWLFSS</sequence>
<dbReference type="PANTHER" id="PTHR35889:SF3">
    <property type="entry name" value="F-BOX DOMAIN-CONTAINING PROTEIN"/>
    <property type="match status" value="1"/>
</dbReference>
<dbReference type="SUPFAM" id="SSF49899">
    <property type="entry name" value="Concanavalin A-like lectins/glucanases"/>
    <property type="match status" value="1"/>
</dbReference>
<dbReference type="PANTHER" id="PTHR35889">
    <property type="entry name" value="CYCLOINULO-OLIGOSACCHARIDE FRUCTANOTRANSFERASE-RELATED"/>
    <property type="match status" value="1"/>
</dbReference>
<dbReference type="Pfam" id="PF07587">
    <property type="entry name" value="PSD1"/>
    <property type="match status" value="1"/>
</dbReference>
<dbReference type="Pfam" id="PF13385">
    <property type="entry name" value="Laminin_G_3"/>
    <property type="match status" value="1"/>
</dbReference>
<keyword evidence="1 4" id="KW-0349">Heme</keyword>
<evidence type="ECO:0000259" key="7">
    <source>
        <dbReference type="PROSITE" id="PS51007"/>
    </source>
</evidence>
<dbReference type="InterPro" id="IPR022655">
    <property type="entry name" value="DUF1553"/>
</dbReference>
<keyword evidence="3 4" id="KW-0408">Iron</keyword>
<keyword evidence="9" id="KW-1185">Reference proteome</keyword>
<dbReference type="SUPFAM" id="SSF46626">
    <property type="entry name" value="Cytochrome c"/>
    <property type="match status" value="1"/>
</dbReference>
<dbReference type="InterPro" id="IPR011429">
    <property type="entry name" value="Cyt_c_Planctomycete-type"/>
</dbReference>
<evidence type="ECO:0000313" key="9">
    <source>
        <dbReference type="Proteomes" id="UP000306196"/>
    </source>
</evidence>
<dbReference type="EMBL" id="VAUV01000029">
    <property type="protein sequence ID" value="TLD68249.1"/>
    <property type="molecule type" value="Genomic_DNA"/>
</dbReference>
<dbReference type="InterPro" id="IPR009056">
    <property type="entry name" value="Cyt_c-like_dom"/>
</dbReference>
<evidence type="ECO:0000256" key="2">
    <source>
        <dbReference type="ARBA" id="ARBA00022723"/>
    </source>
</evidence>
<reference evidence="8 9" key="1">
    <citation type="submission" date="2019-05" db="EMBL/GenBank/DDBJ databases">
        <title>Verrucobacter flavum gen. nov., sp. nov. a new member of the family Verrucomicrobiaceae.</title>
        <authorList>
            <person name="Szuroczki S."/>
            <person name="Abbaszade G."/>
            <person name="Szabo A."/>
            <person name="Felfoldi T."/>
            <person name="Schumann P."/>
            <person name="Boka K."/>
            <person name="Keki Z."/>
            <person name="Toumi M."/>
            <person name="Toth E."/>
        </authorList>
    </citation>
    <scope>NUCLEOTIDE SEQUENCE [LARGE SCALE GENOMIC DNA]</scope>
    <source>
        <strain evidence="8 9">MG-N-17</strain>
    </source>
</reference>
<dbReference type="Pfam" id="PF07635">
    <property type="entry name" value="PSCyt1"/>
    <property type="match status" value="1"/>
</dbReference>
<evidence type="ECO:0000256" key="4">
    <source>
        <dbReference type="PROSITE-ProRule" id="PRU00433"/>
    </source>
</evidence>
<dbReference type="Pfam" id="PF07583">
    <property type="entry name" value="PSCyt2"/>
    <property type="match status" value="1"/>
</dbReference>
<dbReference type="GO" id="GO:0009055">
    <property type="term" value="F:electron transfer activity"/>
    <property type="evidence" value="ECO:0007669"/>
    <property type="project" value="InterPro"/>
</dbReference>
<dbReference type="GO" id="GO:0046872">
    <property type="term" value="F:metal ion binding"/>
    <property type="evidence" value="ECO:0007669"/>
    <property type="project" value="UniProtKB-KW"/>
</dbReference>
<dbReference type="InterPro" id="IPR036909">
    <property type="entry name" value="Cyt_c-like_dom_sf"/>
</dbReference>
<organism evidence="8 9">
    <name type="scientific">Phragmitibacter flavus</name>
    <dbReference type="NCBI Taxonomy" id="2576071"/>
    <lineage>
        <taxon>Bacteria</taxon>
        <taxon>Pseudomonadati</taxon>
        <taxon>Verrucomicrobiota</taxon>
        <taxon>Verrucomicrobiia</taxon>
        <taxon>Verrucomicrobiales</taxon>
        <taxon>Verrucomicrobiaceae</taxon>
        <taxon>Phragmitibacter</taxon>
    </lineage>
</organism>
<accession>A0A5R8K9P8</accession>
<keyword evidence="2 4" id="KW-0479">Metal-binding</keyword>
<evidence type="ECO:0000256" key="1">
    <source>
        <dbReference type="ARBA" id="ARBA00022617"/>
    </source>
</evidence>
<evidence type="ECO:0000313" key="8">
    <source>
        <dbReference type="EMBL" id="TLD68249.1"/>
    </source>
</evidence>
<dbReference type="InterPro" id="IPR013320">
    <property type="entry name" value="ConA-like_dom_sf"/>
</dbReference>
<dbReference type="AlphaFoldDB" id="A0A5R8K9P8"/>
<dbReference type="GO" id="GO:0020037">
    <property type="term" value="F:heme binding"/>
    <property type="evidence" value="ECO:0007669"/>
    <property type="project" value="InterPro"/>
</dbReference>
<feature type="domain" description="Cytochrome c" evidence="7">
    <location>
        <begin position="547"/>
        <end position="646"/>
    </location>
</feature>
<evidence type="ECO:0000256" key="3">
    <source>
        <dbReference type="ARBA" id="ARBA00023004"/>
    </source>
</evidence>
<feature type="signal peptide" evidence="6">
    <location>
        <begin position="1"/>
        <end position="18"/>
    </location>
</feature>
<feature type="region of interest" description="Disordered" evidence="5">
    <location>
        <begin position="24"/>
        <end position="65"/>
    </location>
</feature>
<comment type="caution">
    <text evidence="8">The sequence shown here is derived from an EMBL/GenBank/DDBJ whole genome shotgun (WGS) entry which is preliminary data.</text>
</comment>
<dbReference type="Gene3D" id="2.60.120.200">
    <property type="match status" value="1"/>
</dbReference>
<dbReference type="PROSITE" id="PS51007">
    <property type="entry name" value="CYTC"/>
    <property type="match status" value="1"/>
</dbReference>
<gene>
    <name evidence="8" type="ORF">FEM03_23620</name>
</gene>
<evidence type="ECO:0000256" key="5">
    <source>
        <dbReference type="SAM" id="MobiDB-lite"/>
    </source>
</evidence>
<keyword evidence="6" id="KW-0732">Signal</keyword>
<dbReference type="InterPro" id="IPR011444">
    <property type="entry name" value="DUF1549"/>
</dbReference>
<dbReference type="Proteomes" id="UP000306196">
    <property type="component" value="Unassembled WGS sequence"/>
</dbReference>